<dbReference type="InterPro" id="IPR017853">
    <property type="entry name" value="GH"/>
</dbReference>
<evidence type="ECO:0000256" key="2">
    <source>
        <dbReference type="ARBA" id="ARBA00022801"/>
    </source>
</evidence>
<feature type="signal peptide" evidence="10">
    <location>
        <begin position="1"/>
        <end position="18"/>
    </location>
</feature>
<feature type="region of interest" description="Disordered" evidence="9">
    <location>
        <begin position="28"/>
        <end position="60"/>
    </location>
</feature>
<feature type="chain" id="PRO_5024465823" evidence="10">
    <location>
        <begin position="19"/>
        <end position="449"/>
    </location>
</feature>
<dbReference type="SUPFAM" id="SSF54556">
    <property type="entry name" value="Chitinase insertion domain"/>
    <property type="match status" value="1"/>
</dbReference>
<dbReference type="InterPro" id="IPR011583">
    <property type="entry name" value="Chitinase_II/V-like_cat"/>
</dbReference>
<dbReference type="KEGG" id="cput:CONPUDRAFT_84293"/>
<dbReference type="EMBL" id="JH711584">
    <property type="protein sequence ID" value="EIW77028.1"/>
    <property type="molecule type" value="Genomic_DNA"/>
</dbReference>
<evidence type="ECO:0000259" key="11">
    <source>
        <dbReference type="PROSITE" id="PS51910"/>
    </source>
</evidence>
<feature type="domain" description="GH18" evidence="11">
    <location>
        <begin position="69"/>
        <end position="449"/>
    </location>
</feature>
<sequence>MRAFTWISLISALNLALAAPTCKAKGKTSTAAAPAPTSSGTSSSGSGSGSGSTTPSNSTGGSNGTVALAWFAGYHADVFPISNISWNKYTAMNYFVAVTAADGSVTLESSDQTLLPQFVQAAHSNNVKAILTVGGWTGSQYFSSDFATDSNRTAAAQTMMKLVQQYSLDGLDFDWEYPNAAGIGCNVQSTQDPQNFLSFLQELRKQPGADNLTLSAATGVTPWAGVTDLSGFASVLDYIEIMNYDVYGPGWSSVVGPNSPLNDTCMPSNATQAGSAVSAVAAWSQAGFPANQIVLGVPSYGHGWSVSVQDATGAASASDASALVAYPSFNKGQAAPGDKWAGAAGTDVCGNATPAGGTYEFWGLVDNGFLNGNGTVAQGKLYRYDECTQTPYVYDPTSQVMVAYDDATSFAAKGAYIKSAGLKGFALYETGGDYNDILLDAITGAVGSS</sequence>
<protein>
    <submittedName>
        <fullName evidence="12">Glycoside hydrolase family 18 protein</fullName>
    </submittedName>
</protein>
<gene>
    <name evidence="12" type="ORF">CONPUDRAFT_84293</name>
</gene>
<comment type="caution">
    <text evidence="12">The sequence shown here is derived from an EMBL/GenBank/DDBJ whole genome shotgun (WGS) entry which is preliminary data.</text>
</comment>
<dbReference type="GeneID" id="19210743"/>
<dbReference type="InterPro" id="IPR001579">
    <property type="entry name" value="Glyco_hydro_18_chit_AS"/>
</dbReference>
<dbReference type="PANTHER" id="PTHR11177">
    <property type="entry name" value="CHITINASE"/>
    <property type="match status" value="1"/>
</dbReference>
<accession>A0A5M3MCT7</accession>
<evidence type="ECO:0000256" key="8">
    <source>
        <dbReference type="RuleBase" id="RU004453"/>
    </source>
</evidence>
<evidence type="ECO:0000256" key="9">
    <source>
        <dbReference type="SAM" id="MobiDB-lite"/>
    </source>
</evidence>
<dbReference type="GO" id="GO:0008061">
    <property type="term" value="F:chitin binding"/>
    <property type="evidence" value="ECO:0007669"/>
    <property type="project" value="InterPro"/>
</dbReference>
<proteinExistence type="inferred from homology"/>
<keyword evidence="6" id="KW-0624">Polysaccharide degradation</keyword>
<dbReference type="Gene3D" id="3.20.20.80">
    <property type="entry name" value="Glycosidases"/>
    <property type="match status" value="2"/>
</dbReference>
<evidence type="ECO:0000256" key="10">
    <source>
        <dbReference type="SAM" id="SignalP"/>
    </source>
</evidence>
<reference evidence="13" key="1">
    <citation type="journal article" date="2012" name="Science">
        <title>The Paleozoic origin of enzymatic lignin decomposition reconstructed from 31 fungal genomes.</title>
        <authorList>
            <person name="Floudas D."/>
            <person name="Binder M."/>
            <person name="Riley R."/>
            <person name="Barry K."/>
            <person name="Blanchette R.A."/>
            <person name="Henrissat B."/>
            <person name="Martinez A.T."/>
            <person name="Otillar R."/>
            <person name="Spatafora J.W."/>
            <person name="Yadav J.S."/>
            <person name="Aerts A."/>
            <person name="Benoit I."/>
            <person name="Boyd A."/>
            <person name="Carlson A."/>
            <person name="Copeland A."/>
            <person name="Coutinho P.M."/>
            <person name="de Vries R.P."/>
            <person name="Ferreira P."/>
            <person name="Findley K."/>
            <person name="Foster B."/>
            <person name="Gaskell J."/>
            <person name="Glotzer D."/>
            <person name="Gorecki P."/>
            <person name="Heitman J."/>
            <person name="Hesse C."/>
            <person name="Hori C."/>
            <person name="Igarashi K."/>
            <person name="Jurgens J.A."/>
            <person name="Kallen N."/>
            <person name="Kersten P."/>
            <person name="Kohler A."/>
            <person name="Kuees U."/>
            <person name="Kumar T.K.A."/>
            <person name="Kuo A."/>
            <person name="LaButti K."/>
            <person name="Larrondo L.F."/>
            <person name="Lindquist E."/>
            <person name="Ling A."/>
            <person name="Lombard V."/>
            <person name="Lucas S."/>
            <person name="Lundell T."/>
            <person name="Martin R."/>
            <person name="McLaughlin D.J."/>
            <person name="Morgenstern I."/>
            <person name="Morin E."/>
            <person name="Murat C."/>
            <person name="Nagy L.G."/>
            <person name="Nolan M."/>
            <person name="Ohm R.A."/>
            <person name="Patyshakuliyeva A."/>
            <person name="Rokas A."/>
            <person name="Ruiz-Duenas F.J."/>
            <person name="Sabat G."/>
            <person name="Salamov A."/>
            <person name="Samejima M."/>
            <person name="Schmutz J."/>
            <person name="Slot J.C."/>
            <person name="St John F."/>
            <person name="Stenlid J."/>
            <person name="Sun H."/>
            <person name="Sun S."/>
            <person name="Syed K."/>
            <person name="Tsang A."/>
            <person name="Wiebenga A."/>
            <person name="Young D."/>
            <person name="Pisabarro A."/>
            <person name="Eastwood D.C."/>
            <person name="Martin F."/>
            <person name="Cullen D."/>
            <person name="Grigoriev I.V."/>
            <person name="Hibbett D.S."/>
        </authorList>
    </citation>
    <scope>NUCLEOTIDE SEQUENCE [LARGE SCALE GENOMIC DNA]</scope>
    <source>
        <strain evidence="13">RWD-64-598 SS2</strain>
    </source>
</reference>
<comment type="similarity">
    <text evidence="8">Belongs to the glycosyl hydrolase 18 family.</text>
</comment>
<dbReference type="Proteomes" id="UP000053558">
    <property type="component" value="Unassembled WGS sequence"/>
</dbReference>
<dbReference type="AlphaFoldDB" id="A0A5M3MCT7"/>
<evidence type="ECO:0000313" key="13">
    <source>
        <dbReference type="Proteomes" id="UP000053558"/>
    </source>
</evidence>
<evidence type="ECO:0000256" key="6">
    <source>
        <dbReference type="ARBA" id="ARBA00023326"/>
    </source>
</evidence>
<dbReference type="GO" id="GO:0008843">
    <property type="term" value="F:endochitinase activity"/>
    <property type="evidence" value="ECO:0007669"/>
    <property type="project" value="UniProtKB-EC"/>
</dbReference>
<dbReference type="SUPFAM" id="SSF51445">
    <property type="entry name" value="(Trans)glycosidases"/>
    <property type="match status" value="1"/>
</dbReference>
<dbReference type="PANTHER" id="PTHR11177:SF317">
    <property type="entry name" value="CHITINASE 12-RELATED"/>
    <property type="match status" value="1"/>
</dbReference>
<dbReference type="GO" id="GO:0005576">
    <property type="term" value="C:extracellular region"/>
    <property type="evidence" value="ECO:0007669"/>
    <property type="project" value="TreeGrafter"/>
</dbReference>
<evidence type="ECO:0000256" key="7">
    <source>
        <dbReference type="RuleBase" id="RU000489"/>
    </source>
</evidence>
<keyword evidence="4" id="KW-0119">Carbohydrate metabolism</keyword>
<dbReference type="OrthoDB" id="73875at2759"/>
<name>A0A5M3MCT7_CONPW</name>
<dbReference type="GO" id="GO:0006032">
    <property type="term" value="P:chitin catabolic process"/>
    <property type="evidence" value="ECO:0007669"/>
    <property type="project" value="UniProtKB-KW"/>
</dbReference>
<dbReference type="InterPro" id="IPR001223">
    <property type="entry name" value="Glyco_hydro18_cat"/>
</dbReference>
<keyword evidence="2 7" id="KW-0378">Hydrolase</keyword>
<dbReference type="SMART" id="SM00636">
    <property type="entry name" value="Glyco_18"/>
    <property type="match status" value="1"/>
</dbReference>
<dbReference type="OMA" id="MFWELSQ"/>
<evidence type="ECO:0000256" key="3">
    <source>
        <dbReference type="ARBA" id="ARBA00023024"/>
    </source>
</evidence>
<dbReference type="InterPro" id="IPR050314">
    <property type="entry name" value="Glycosyl_Hydrlase_18"/>
</dbReference>
<dbReference type="InterPro" id="IPR029070">
    <property type="entry name" value="Chitinase_insertion_sf"/>
</dbReference>
<evidence type="ECO:0000313" key="12">
    <source>
        <dbReference type="EMBL" id="EIW77028.1"/>
    </source>
</evidence>
<keyword evidence="5 7" id="KW-0326">Glycosidase</keyword>
<comment type="catalytic activity">
    <reaction evidence="1">
        <text>Random endo-hydrolysis of N-acetyl-beta-D-glucosaminide (1-&gt;4)-beta-linkages in chitin and chitodextrins.</text>
        <dbReference type="EC" id="3.2.1.14"/>
    </reaction>
</comment>
<evidence type="ECO:0000256" key="1">
    <source>
        <dbReference type="ARBA" id="ARBA00000822"/>
    </source>
</evidence>
<evidence type="ECO:0000256" key="4">
    <source>
        <dbReference type="ARBA" id="ARBA00023277"/>
    </source>
</evidence>
<dbReference type="RefSeq" id="XP_007772484.1">
    <property type="nucleotide sequence ID" value="XM_007774294.1"/>
</dbReference>
<evidence type="ECO:0000256" key="5">
    <source>
        <dbReference type="ARBA" id="ARBA00023295"/>
    </source>
</evidence>
<organism evidence="12 13">
    <name type="scientific">Coniophora puteana (strain RWD-64-598)</name>
    <name type="common">Brown rot fungus</name>
    <dbReference type="NCBI Taxonomy" id="741705"/>
    <lineage>
        <taxon>Eukaryota</taxon>
        <taxon>Fungi</taxon>
        <taxon>Dikarya</taxon>
        <taxon>Basidiomycota</taxon>
        <taxon>Agaricomycotina</taxon>
        <taxon>Agaricomycetes</taxon>
        <taxon>Agaricomycetidae</taxon>
        <taxon>Boletales</taxon>
        <taxon>Coniophorineae</taxon>
        <taxon>Coniophoraceae</taxon>
        <taxon>Coniophora</taxon>
    </lineage>
</organism>
<keyword evidence="10" id="KW-0732">Signal</keyword>
<keyword evidence="3" id="KW-0146">Chitin degradation</keyword>
<dbReference type="GO" id="GO:0000272">
    <property type="term" value="P:polysaccharide catabolic process"/>
    <property type="evidence" value="ECO:0007669"/>
    <property type="project" value="UniProtKB-KW"/>
</dbReference>
<keyword evidence="13" id="KW-1185">Reference proteome</keyword>
<dbReference type="PROSITE" id="PS51910">
    <property type="entry name" value="GH18_2"/>
    <property type="match status" value="1"/>
</dbReference>
<dbReference type="PROSITE" id="PS01095">
    <property type="entry name" value="GH18_1"/>
    <property type="match status" value="1"/>
</dbReference>
<dbReference type="Pfam" id="PF00704">
    <property type="entry name" value="Glyco_hydro_18"/>
    <property type="match status" value="1"/>
</dbReference>